<evidence type="ECO:0000256" key="6">
    <source>
        <dbReference type="ARBA" id="ARBA00023136"/>
    </source>
</evidence>
<keyword evidence="5 7" id="KW-1133">Transmembrane helix</keyword>
<evidence type="ECO:0000313" key="10">
    <source>
        <dbReference type="Proteomes" id="UP000002186"/>
    </source>
</evidence>
<dbReference type="eggNOG" id="COG3235">
    <property type="taxonomic scope" value="Bacteria"/>
</dbReference>
<reference evidence="9 11" key="3">
    <citation type="submission" date="2018-09" db="EMBL/GenBank/DDBJ databases">
        <title>Metagenome Assembled Genomes from an Advanced Water Purification Facility.</title>
        <authorList>
            <person name="Stamps B.W."/>
            <person name="Spear J.R."/>
        </authorList>
    </citation>
    <scope>NUCLEOTIDE SEQUENCE [LARGE SCALE GENOMIC DNA]</scope>
    <source>
        <strain evidence="9">Bin_27_1</strain>
    </source>
</reference>
<feature type="transmembrane region" description="Helical" evidence="7">
    <location>
        <begin position="7"/>
        <end position="28"/>
    </location>
</feature>
<evidence type="ECO:0000256" key="2">
    <source>
        <dbReference type="ARBA" id="ARBA00022448"/>
    </source>
</evidence>
<feature type="transmembrane region" description="Helical" evidence="7">
    <location>
        <begin position="179"/>
        <end position="204"/>
    </location>
</feature>
<evidence type="ECO:0008006" key="12">
    <source>
        <dbReference type="Google" id="ProtNLM"/>
    </source>
</evidence>
<feature type="transmembrane region" description="Helical" evidence="7">
    <location>
        <begin position="70"/>
        <end position="101"/>
    </location>
</feature>
<dbReference type="AlphaFoldDB" id="C4ZK14"/>
<reference evidence="10" key="1">
    <citation type="submission" date="2009-05" db="EMBL/GenBank/DDBJ databases">
        <title>Complete sequence of chromosome of Thauera sp. MZ1T.</title>
        <authorList>
            <consortium name="US DOE Joint Genome Institute"/>
            <person name="Lucas S."/>
            <person name="Copeland A."/>
            <person name="Lapidus A."/>
            <person name="Glavina del Rio T."/>
            <person name="Dalin E."/>
            <person name="Tice H."/>
            <person name="Bruce D."/>
            <person name="Goodwin L."/>
            <person name="Pitluck S."/>
            <person name="Sims D."/>
            <person name="Brettin T."/>
            <person name="Detter J.C."/>
            <person name="Han C."/>
            <person name="Larimer F."/>
            <person name="Land M."/>
            <person name="Hauser L."/>
            <person name="Kyrpides N."/>
            <person name="Mikhailova N."/>
            <person name="Sayler G.S."/>
        </authorList>
    </citation>
    <scope>NUCLEOTIDE SEQUENCE [LARGE SCALE GENOMIC DNA]</scope>
    <source>
        <strain evidence="10">MZ1T</strain>
    </source>
</reference>
<dbReference type="InterPro" id="IPR002751">
    <property type="entry name" value="CbiM/NikMN"/>
</dbReference>
<dbReference type="Pfam" id="PF01891">
    <property type="entry name" value="CbiM"/>
    <property type="match status" value="1"/>
</dbReference>
<evidence type="ECO:0000256" key="5">
    <source>
        <dbReference type="ARBA" id="ARBA00022989"/>
    </source>
</evidence>
<dbReference type="EMBL" id="SSFD01000078">
    <property type="protein sequence ID" value="TXH87902.1"/>
    <property type="molecule type" value="Genomic_DNA"/>
</dbReference>
<keyword evidence="10" id="KW-1185">Reference proteome</keyword>
<keyword evidence="2" id="KW-0813">Transport</keyword>
<evidence type="ECO:0000256" key="4">
    <source>
        <dbReference type="ARBA" id="ARBA00022692"/>
    </source>
</evidence>
<dbReference type="EMBL" id="CP001281">
    <property type="protein sequence ID" value="ACK55005.1"/>
    <property type="molecule type" value="Genomic_DNA"/>
</dbReference>
<feature type="transmembrane region" description="Helical" evidence="7">
    <location>
        <begin position="40"/>
        <end position="58"/>
    </location>
</feature>
<reference evidence="8 10" key="2">
    <citation type="journal article" date="2012" name="Stand. Genomic Sci.">
        <title>Complete genome sequence of Thauera aminoaromatica strain MZ1T.</title>
        <authorList>
            <person name="Jiang K."/>
            <person name="Sanseverino J."/>
            <person name="Chauhan A."/>
            <person name="Lucas S."/>
            <person name="Copeland A."/>
            <person name="Lapidus A."/>
            <person name="Del Rio T.G."/>
            <person name="Dalin E."/>
            <person name="Tice H."/>
            <person name="Bruce D."/>
            <person name="Goodwin L."/>
            <person name="Pitluck S."/>
            <person name="Sims D."/>
            <person name="Brettin T."/>
            <person name="Detter J.C."/>
            <person name="Han C."/>
            <person name="Chang Y.J."/>
            <person name="Larimer F."/>
            <person name="Land M."/>
            <person name="Hauser L."/>
            <person name="Kyrpides N.C."/>
            <person name="Mikhailova N."/>
            <person name="Moser S."/>
            <person name="Jegier P."/>
            <person name="Close D."/>
            <person name="Debruyn J.M."/>
            <person name="Wang Y."/>
            <person name="Layton A.C."/>
            <person name="Allen M.S."/>
            <person name="Sayler G.S."/>
        </authorList>
    </citation>
    <scope>NUCLEOTIDE SEQUENCE [LARGE SCALE GENOMIC DNA]</scope>
    <source>
        <strain evidence="8 10">MZ1T</strain>
    </source>
</reference>
<accession>A0A5C7SX06</accession>
<name>C4ZK14_THASP</name>
<evidence type="ECO:0000313" key="9">
    <source>
        <dbReference type="EMBL" id="TXH87902.1"/>
    </source>
</evidence>
<dbReference type="RefSeq" id="WP_004325529.1">
    <property type="nucleotide sequence ID" value="NC_011662.2"/>
</dbReference>
<dbReference type="OrthoDB" id="5297929at2"/>
<dbReference type="GO" id="GO:0000041">
    <property type="term" value="P:transition metal ion transport"/>
    <property type="evidence" value="ECO:0007669"/>
    <property type="project" value="InterPro"/>
</dbReference>
<evidence type="ECO:0000256" key="3">
    <source>
        <dbReference type="ARBA" id="ARBA00022475"/>
    </source>
</evidence>
<dbReference type="STRING" id="85643.Tmz1t_2266"/>
<keyword evidence="4 7" id="KW-0812">Transmembrane</keyword>
<feature type="transmembrane region" description="Helical" evidence="7">
    <location>
        <begin position="137"/>
        <end position="159"/>
    </location>
</feature>
<dbReference type="Gene3D" id="1.10.1760.20">
    <property type="match status" value="1"/>
</dbReference>
<evidence type="ECO:0000256" key="7">
    <source>
        <dbReference type="SAM" id="Phobius"/>
    </source>
</evidence>
<proteinExistence type="predicted"/>
<gene>
    <name evidence="8" type="ordered locus">Tmz1t_2266</name>
    <name evidence="9" type="ORF">E6Q80_05745</name>
</gene>
<dbReference type="GO" id="GO:0005886">
    <property type="term" value="C:plasma membrane"/>
    <property type="evidence" value="ECO:0007669"/>
    <property type="project" value="UniProtKB-SubCell"/>
</dbReference>
<organism evidence="8 10">
    <name type="scientific">Thauera aminoaromatica</name>
    <dbReference type="NCBI Taxonomy" id="164330"/>
    <lineage>
        <taxon>Bacteria</taxon>
        <taxon>Pseudomonadati</taxon>
        <taxon>Pseudomonadota</taxon>
        <taxon>Betaproteobacteria</taxon>
        <taxon>Rhodocyclales</taxon>
        <taxon>Zoogloeaceae</taxon>
        <taxon>Thauera</taxon>
    </lineage>
</organism>
<dbReference type="HOGENOM" id="CLU_081268_1_0_4"/>
<evidence type="ECO:0000313" key="11">
    <source>
        <dbReference type="Proteomes" id="UP000321192"/>
    </source>
</evidence>
<keyword evidence="3" id="KW-1003">Cell membrane</keyword>
<dbReference type="Proteomes" id="UP000321192">
    <property type="component" value="Unassembled WGS sequence"/>
</dbReference>
<evidence type="ECO:0000313" key="8">
    <source>
        <dbReference type="EMBL" id="ACK55005.1"/>
    </source>
</evidence>
<evidence type="ECO:0000256" key="1">
    <source>
        <dbReference type="ARBA" id="ARBA00004651"/>
    </source>
</evidence>
<keyword evidence="6 7" id="KW-0472">Membrane</keyword>
<protein>
    <recommendedName>
        <fullName evidence="12">Energy-coupling factor ABC transporter permease</fullName>
    </recommendedName>
</protein>
<dbReference type="Proteomes" id="UP000002186">
    <property type="component" value="Chromosome"/>
</dbReference>
<sequence length="221" mass="23579">MDLPAALLSADVQGVVFALAALGLLALARKLPWRELAGGVHLNLLLGFAVCLTLIWSMKAGVKPGLNLHLLGAMAATLALGPWKAIAALALALCGITLNGALEWGDWPANFVLMVLVPVSVASGLHRLIERLLPAHFFIFIFVTGFAGSALTAIAQGLTASSVLALSGAYSADFLWSDYLPFFLLLGFSEGWISGAIITLMVVYRPEWVSAFDDRRYLLDK</sequence>
<feature type="transmembrane region" description="Helical" evidence="7">
    <location>
        <begin position="107"/>
        <end position="125"/>
    </location>
</feature>
<comment type="subcellular location">
    <subcellularLocation>
        <location evidence="1">Cell membrane</location>
        <topology evidence="1">Multi-pass membrane protein</topology>
    </subcellularLocation>
</comment>
<dbReference type="KEGG" id="tmz:Tmz1t_2266"/>
<accession>C4ZK14</accession>